<organism evidence="1 2">
    <name type="scientific">Lactuca sativa</name>
    <name type="common">Garden lettuce</name>
    <dbReference type="NCBI Taxonomy" id="4236"/>
    <lineage>
        <taxon>Eukaryota</taxon>
        <taxon>Viridiplantae</taxon>
        <taxon>Streptophyta</taxon>
        <taxon>Embryophyta</taxon>
        <taxon>Tracheophyta</taxon>
        <taxon>Spermatophyta</taxon>
        <taxon>Magnoliopsida</taxon>
        <taxon>eudicotyledons</taxon>
        <taxon>Gunneridae</taxon>
        <taxon>Pentapetalae</taxon>
        <taxon>asterids</taxon>
        <taxon>campanulids</taxon>
        <taxon>Asterales</taxon>
        <taxon>Asteraceae</taxon>
        <taxon>Cichorioideae</taxon>
        <taxon>Cichorieae</taxon>
        <taxon>Lactucinae</taxon>
        <taxon>Lactuca</taxon>
    </lineage>
</organism>
<evidence type="ECO:0000313" key="2">
    <source>
        <dbReference type="Proteomes" id="UP000235145"/>
    </source>
</evidence>
<dbReference type="AlphaFoldDB" id="A0A9R1W9E9"/>
<comment type="caution">
    <text evidence="1">The sequence shown here is derived from an EMBL/GenBank/DDBJ whole genome shotgun (WGS) entry which is preliminary data.</text>
</comment>
<proteinExistence type="predicted"/>
<dbReference type="Proteomes" id="UP000235145">
    <property type="component" value="Unassembled WGS sequence"/>
</dbReference>
<dbReference type="EMBL" id="NBSK02000002">
    <property type="protein sequence ID" value="KAJ0219763.1"/>
    <property type="molecule type" value="Genomic_DNA"/>
</dbReference>
<evidence type="ECO:0000313" key="1">
    <source>
        <dbReference type="EMBL" id="KAJ0219763.1"/>
    </source>
</evidence>
<sequence>MHDIYEMMEILDCMEEGKFIYNHFKRPNWDLDFGMYALASDHNIKHFRPYISEHNLIEVYKEFWKTNLHTYNMSPNPTNLKIHEIHESLCTKSLNSKIIKGRDKPIITCLEFIRKYIMSKIVIVQKAIDKAIGAVLCRIESTRLQLKACISVWLMWGIKLVHVTCGKQQACAASTSLQQYGICDSIMNIFGYLRHGFTLHIG</sequence>
<reference evidence="1 2" key="1">
    <citation type="journal article" date="2017" name="Nat. Commun.">
        <title>Genome assembly with in vitro proximity ligation data and whole-genome triplication in lettuce.</title>
        <authorList>
            <person name="Reyes-Chin-Wo S."/>
            <person name="Wang Z."/>
            <person name="Yang X."/>
            <person name="Kozik A."/>
            <person name="Arikit S."/>
            <person name="Song C."/>
            <person name="Xia L."/>
            <person name="Froenicke L."/>
            <person name="Lavelle D.O."/>
            <person name="Truco M.J."/>
            <person name="Xia R."/>
            <person name="Zhu S."/>
            <person name="Xu C."/>
            <person name="Xu H."/>
            <person name="Xu X."/>
            <person name="Cox K."/>
            <person name="Korf I."/>
            <person name="Meyers B.C."/>
            <person name="Michelmore R.W."/>
        </authorList>
    </citation>
    <scope>NUCLEOTIDE SEQUENCE [LARGE SCALE GENOMIC DNA]</scope>
    <source>
        <strain evidence="2">cv. Salinas</strain>
        <tissue evidence="1">Seedlings</tissue>
    </source>
</reference>
<protein>
    <submittedName>
        <fullName evidence="1">Uncharacterized protein</fullName>
    </submittedName>
</protein>
<keyword evidence="2" id="KW-1185">Reference proteome</keyword>
<accession>A0A9R1W9E9</accession>
<gene>
    <name evidence="1" type="ORF">LSAT_V11C200087960</name>
</gene>
<name>A0A9R1W9E9_LACSA</name>